<proteinExistence type="predicted"/>
<evidence type="ECO:0000259" key="1">
    <source>
        <dbReference type="Pfam" id="PF06985"/>
    </source>
</evidence>
<evidence type="ECO:0000313" key="2">
    <source>
        <dbReference type="EMBL" id="KAK0742713.1"/>
    </source>
</evidence>
<comment type="caution">
    <text evidence="2">The sequence shown here is derived from an EMBL/GenBank/DDBJ whole genome shotgun (WGS) entry which is preliminary data.</text>
</comment>
<dbReference type="AlphaFoldDB" id="A0AA40ENR6"/>
<protein>
    <submittedName>
        <fullName evidence="2">Heterokaryon incompatibility protein-domain-containing protein</fullName>
    </submittedName>
</protein>
<name>A0AA40ENR6_9PEZI</name>
<dbReference type="PANTHER" id="PTHR33112:SF16">
    <property type="entry name" value="HETEROKARYON INCOMPATIBILITY DOMAIN-CONTAINING PROTEIN"/>
    <property type="match status" value="1"/>
</dbReference>
<dbReference type="InterPro" id="IPR010730">
    <property type="entry name" value="HET"/>
</dbReference>
<dbReference type="PANTHER" id="PTHR33112">
    <property type="entry name" value="DOMAIN PROTEIN, PUTATIVE-RELATED"/>
    <property type="match status" value="1"/>
</dbReference>
<feature type="domain" description="Heterokaryon incompatibility" evidence="1">
    <location>
        <begin position="322"/>
        <end position="486"/>
    </location>
</feature>
<accession>A0AA40ENR6</accession>
<organism evidence="2 3">
    <name type="scientific">Schizothecium vesticola</name>
    <dbReference type="NCBI Taxonomy" id="314040"/>
    <lineage>
        <taxon>Eukaryota</taxon>
        <taxon>Fungi</taxon>
        <taxon>Dikarya</taxon>
        <taxon>Ascomycota</taxon>
        <taxon>Pezizomycotina</taxon>
        <taxon>Sordariomycetes</taxon>
        <taxon>Sordariomycetidae</taxon>
        <taxon>Sordariales</taxon>
        <taxon>Schizotheciaceae</taxon>
        <taxon>Schizothecium</taxon>
    </lineage>
</organism>
<gene>
    <name evidence="2" type="ORF">B0T18DRAFT_370192</name>
</gene>
<dbReference type="Proteomes" id="UP001172155">
    <property type="component" value="Unassembled WGS sequence"/>
</dbReference>
<sequence length="869" mass="97910">MDLLINDIGRPPYQITVFESILRDGQTMLERIRNRSVADIPASEITKTIERLEALASLCFRAMEMDFITYTMDFSTNSMDGLVGVVWGLKQQLQVLQPQPGSGAGVGQAEWQGDVCRFCGWALERVGVGAGAKFLWSLRQHSPWIANCHLLAVDTWPDFPRLETSSKEGCTLCGMLRELIKKREPHLSLQISESQPDVGVWIDFQYFSIRDEEFTHEENRNFLERADVYLTRSSVWWPTLVWWLVVESEDENVRDELQVSQPANDMSWADENINLVRSHLATMNLAPATTSFIPTRLLDVGLSSERKISLAITPDTHSDITYAALSYCWGPPDDALKQPKLLTSNIANLCSNISLAQLSPVMLDAITVCRDLQIPYLWIDALCIIQDSKIDWEQESQVMARVYENAFLTICAMSSSSCLLPFLTPRPSWSKYSYSSPNVLRGAFRFRPIPGYDDPSPALRPVLKGTPLDQDFAAARWSQRGWVFQEKAMSPRKLFFGDAMLHLQLGDGTVVSENGVRIELEPHAYDINTNTLSVSTIPIGPLLREKRHLYELWHAAVVGFAHLQWTNEMDLFPGLSGIAERFRSALGGLRYLAGHWEGDLHNSLVWATTQRADANRHFSLAELLVRLQKGNALHAPSWSWASRPDFFRFVISSLDQKRCRVRTHLRPEMEVAKANIRADGTNELGRLQIGSSLGVVAKMIGLAEVTARPEWKLTENAEWECANIGKGYLILISRDWEAKRKGYGTGTEWPPQGVTDEEMGRMKLLLMASCCSDVAKLRHGVLKPGTVDVISALNRLDYGKTFLEEPEFRIDEGRCVLCDEGGRRRDVWGLLVYPAGENRYFRVGVFFSRAQHGGSAVFDGAENCQVDLV</sequence>
<keyword evidence="3" id="KW-1185">Reference proteome</keyword>
<evidence type="ECO:0000313" key="3">
    <source>
        <dbReference type="Proteomes" id="UP001172155"/>
    </source>
</evidence>
<dbReference type="Pfam" id="PF06985">
    <property type="entry name" value="HET"/>
    <property type="match status" value="1"/>
</dbReference>
<reference evidence="2" key="1">
    <citation type="submission" date="2023-06" db="EMBL/GenBank/DDBJ databases">
        <title>Genome-scale phylogeny and comparative genomics of the fungal order Sordariales.</title>
        <authorList>
            <consortium name="Lawrence Berkeley National Laboratory"/>
            <person name="Hensen N."/>
            <person name="Bonometti L."/>
            <person name="Westerberg I."/>
            <person name="Brannstrom I.O."/>
            <person name="Guillou S."/>
            <person name="Cros-Aarteil S."/>
            <person name="Calhoun S."/>
            <person name="Haridas S."/>
            <person name="Kuo A."/>
            <person name="Mondo S."/>
            <person name="Pangilinan J."/>
            <person name="Riley R."/>
            <person name="LaButti K."/>
            <person name="Andreopoulos B."/>
            <person name="Lipzen A."/>
            <person name="Chen C."/>
            <person name="Yanf M."/>
            <person name="Daum C."/>
            <person name="Ng V."/>
            <person name="Clum A."/>
            <person name="Steindorff A."/>
            <person name="Ohm R."/>
            <person name="Martin F."/>
            <person name="Silar P."/>
            <person name="Natvig D."/>
            <person name="Lalanne C."/>
            <person name="Gautier V."/>
            <person name="Ament-velasquez S.L."/>
            <person name="Kruys A."/>
            <person name="Hutchinson M.I."/>
            <person name="Powell A.J."/>
            <person name="Barry K."/>
            <person name="Miller A.N."/>
            <person name="Grigoriev I.V."/>
            <person name="Debuchy R."/>
            <person name="Gladieux P."/>
            <person name="Thoren M.H."/>
            <person name="Johannesson H."/>
        </authorList>
    </citation>
    <scope>NUCLEOTIDE SEQUENCE</scope>
    <source>
        <strain evidence="2">SMH3187-1</strain>
    </source>
</reference>
<dbReference type="EMBL" id="JAUKUD010000005">
    <property type="protein sequence ID" value="KAK0742713.1"/>
    <property type="molecule type" value="Genomic_DNA"/>
</dbReference>